<evidence type="ECO:0000313" key="2">
    <source>
        <dbReference type="EMBL" id="TFW12531.1"/>
    </source>
</evidence>
<dbReference type="SUPFAM" id="SSF51556">
    <property type="entry name" value="Metallo-dependent hydrolases"/>
    <property type="match status" value="1"/>
</dbReference>
<name>A0A4Y9RWB4_9CAUL</name>
<dbReference type="RefSeq" id="WP_135195011.1">
    <property type="nucleotide sequence ID" value="NZ_SPVH01000006.1"/>
</dbReference>
<dbReference type="AlphaFoldDB" id="A0A4Y9RWB4"/>
<proteinExistence type="predicted"/>
<organism evidence="2 3">
    <name type="scientific">Brevundimonas intermedia</name>
    <dbReference type="NCBI Taxonomy" id="74315"/>
    <lineage>
        <taxon>Bacteria</taxon>
        <taxon>Pseudomonadati</taxon>
        <taxon>Pseudomonadota</taxon>
        <taxon>Alphaproteobacteria</taxon>
        <taxon>Caulobacterales</taxon>
        <taxon>Caulobacteraceae</taxon>
        <taxon>Brevundimonas</taxon>
    </lineage>
</organism>
<evidence type="ECO:0000313" key="3">
    <source>
        <dbReference type="Proteomes" id="UP000298216"/>
    </source>
</evidence>
<dbReference type="PANTHER" id="PTHR10443">
    <property type="entry name" value="MICROSOMAL DIPEPTIDASE"/>
    <property type="match status" value="1"/>
</dbReference>
<dbReference type="PANTHER" id="PTHR10443:SF12">
    <property type="entry name" value="DIPEPTIDASE"/>
    <property type="match status" value="1"/>
</dbReference>
<dbReference type="PROSITE" id="PS51365">
    <property type="entry name" value="RENAL_DIPEPTIDASE_2"/>
    <property type="match status" value="1"/>
</dbReference>
<gene>
    <name evidence="2" type="ORF">EGY25_11030</name>
</gene>
<dbReference type="InterPro" id="IPR032466">
    <property type="entry name" value="Metal_Hydrolase"/>
</dbReference>
<feature type="chain" id="PRO_5021315634" evidence="1">
    <location>
        <begin position="22"/>
        <end position="369"/>
    </location>
</feature>
<reference evidence="2 3" key="1">
    <citation type="submission" date="2019-03" db="EMBL/GenBank/DDBJ databases">
        <title>Draft genome of Brevundimonas sp. a heavy metal resistant soil bacteria.</title>
        <authorList>
            <person name="Soto J."/>
        </authorList>
    </citation>
    <scope>NUCLEOTIDE SEQUENCE [LARGE SCALE GENOMIC DNA]</scope>
    <source>
        <strain evidence="2 3">B-10</strain>
    </source>
</reference>
<dbReference type="InterPro" id="IPR008257">
    <property type="entry name" value="Pept_M19"/>
</dbReference>
<dbReference type="PROSITE" id="PS51318">
    <property type="entry name" value="TAT"/>
    <property type="match status" value="1"/>
</dbReference>
<dbReference type="GO" id="GO:0006508">
    <property type="term" value="P:proteolysis"/>
    <property type="evidence" value="ECO:0007669"/>
    <property type="project" value="InterPro"/>
</dbReference>
<feature type="signal peptide" evidence="1">
    <location>
        <begin position="1"/>
        <end position="21"/>
    </location>
</feature>
<dbReference type="Pfam" id="PF01244">
    <property type="entry name" value="Peptidase_M19"/>
    <property type="match status" value="1"/>
</dbReference>
<dbReference type="PROSITE" id="PS51257">
    <property type="entry name" value="PROKAR_LIPOPROTEIN"/>
    <property type="match status" value="1"/>
</dbReference>
<protein>
    <submittedName>
        <fullName evidence="2">Zn-dependent dipeptidase</fullName>
    </submittedName>
</protein>
<dbReference type="Proteomes" id="UP000298216">
    <property type="component" value="Unassembled WGS sequence"/>
</dbReference>
<dbReference type="OrthoDB" id="9804920at2"/>
<accession>A0A4Y9RWB4</accession>
<dbReference type="Gene3D" id="3.20.20.140">
    <property type="entry name" value="Metal-dependent hydrolases"/>
    <property type="match status" value="1"/>
</dbReference>
<sequence>MIITRRILLGAAAASSVTACAGLPRPSTVDAARVYRDAIVINGNLVLPIDPDTPLDQETRDIIKASGLTAAKLTIGGSGGETRAETAASIAAIDKTVALNPDIYMKIASTADFARAKAAGKLGIIYSFEAAEMLEGDIDAIDQFRAAGVLVMGLSYNLTTPFASGAMSPTSTGLTNLGHEAVARMNARGVTIDVSHSDELSSLGAISASTKPVLITHAGASVVHAHPRNKSDRLMRALALGGGVMGIYELSYLTTAPAQPSLDVYFAHLSHALEICGEDHVGIGSDALLWPFDTSPESMAQWNASLEQRKASGVAAPGEGPPPFVTGLNRPDRCAVIADGLVKRGYRARTIDKILGGNFQRVFAETWTA</sequence>
<keyword evidence="1" id="KW-0732">Signal</keyword>
<dbReference type="InterPro" id="IPR006311">
    <property type="entry name" value="TAT_signal"/>
</dbReference>
<dbReference type="EMBL" id="SPVH01000006">
    <property type="protein sequence ID" value="TFW12531.1"/>
    <property type="molecule type" value="Genomic_DNA"/>
</dbReference>
<dbReference type="GO" id="GO:0070573">
    <property type="term" value="F:metallodipeptidase activity"/>
    <property type="evidence" value="ECO:0007669"/>
    <property type="project" value="InterPro"/>
</dbReference>
<comment type="caution">
    <text evidence="2">The sequence shown here is derived from an EMBL/GenBank/DDBJ whole genome shotgun (WGS) entry which is preliminary data.</text>
</comment>
<keyword evidence="3" id="KW-1185">Reference proteome</keyword>
<evidence type="ECO:0000256" key="1">
    <source>
        <dbReference type="SAM" id="SignalP"/>
    </source>
</evidence>